<dbReference type="AlphaFoldDB" id="E0NRU4"/>
<protein>
    <submittedName>
        <fullName evidence="1">Uncharacterized protein</fullName>
    </submittedName>
</protein>
<evidence type="ECO:0000313" key="1">
    <source>
        <dbReference type="EMBL" id="EFM02128.1"/>
    </source>
</evidence>
<accession>E0NRU4</accession>
<dbReference type="EMBL" id="AEEI01000028">
    <property type="protein sequence ID" value="EFM02128.1"/>
    <property type="molecule type" value="Genomic_DNA"/>
</dbReference>
<dbReference type="Proteomes" id="UP000004394">
    <property type="component" value="Unassembled WGS sequence"/>
</dbReference>
<dbReference type="HOGENOM" id="CLU_3139164_0_0_10"/>
<reference evidence="1" key="1">
    <citation type="submission" date="2010-07" db="EMBL/GenBank/DDBJ databases">
        <authorList>
            <person name="Muzny D."/>
            <person name="Qin X."/>
            <person name="Deng J."/>
            <person name="Jiang H."/>
            <person name="Liu Y."/>
            <person name="Qu J."/>
            <person name="Song X.-Z."/>
            <person name="Zhang L."/>
            <person name="Thornton R."/>
            <person name="Coyle M."/>
            <person name="Francisco L."/>
            <person name="Jackson L."/>
            <person name="Javaid M."/>
            <person name="Korchina V."/>
            <person name="Kovar C."/>
            <person name="Mata R."/>
            <person name="Mathew T."/>
            <person name="Ngo R."/>
            <person name="Nguyen L."/>
            <person name="Nguyen N."/>
            <person name="Okwuonu G."/>
            <person name="Ongeri F."/>
            <person name="Pham C."/>
            <person name="Simmons D."/>
            <person name="Wilczek-Boney K."/>
            <person name="Hale W."/>
            <person name="Jakkamsetti A."/>
            <person name="Pham P."/>
            <person name="Ruth R."/>
            <person name="San Lucas F."/>
            <person name="Warren J."/>
            <person name="Zhang J."/>
            <person name="Zhao Z."/>
            <person name="Zhou C."/>
            <person name="Zhu D."/>
            <person name="Lee S."/>
            <person name="Bess C."/>
            <person name="Blankenburg K."/>
            <person name="Forbes L."/>
            <person name="Fu Q."/>
            <person name="Gubbala S."/>
            <person name="Hirani K."/>
            <person name="Jayaseelan J.C."/>
            <person name="Lara F."/>
            <person name="Munidasa M."/>
            <person name="Palculict T."/>
            <person name="Patil S."/>
            <person name="Pu L.-L."/>
            <person name="Saada N."/>
            <person name="Tang L."/>
            <person name="Weissenberger G."/>
            <person name="Zhu Y."/>
            <person name="Hemphill L."/>
            <person name="Shang Y."/>
            <person name="Youmans B."/>
            <person name="Ayvaz T."/>
            <person name="Ross M."/>
            <person name="Santibanez J."/>
            <person name="Aqrawi P."/>
            <person name="Gross S."/>
            <person name="Joshi V."/>
            <person name="Fowler G."/>
            <person name="Nazareth L."/>
            <person name="Reid J."/>
            <person name="Worley K."/>
            <person name="Petrosino J."/>
            <person name="Highlander S."/>
            <person name="Gibbs R."/>
        </authorList>
    </citation>
    <scope>NUCLEOTIDE SEQUENCE [LARGE SCALE GENOMIC DNA]</scope>
    <source>
        <strain evidence="1">DSM 16973</strain>
    </source>
</reference>
<comment type="caution">
    <text evidence="1">The sequence shown here is derived from an EMBL/GenBank/DDBJ whole genome shotgun (WGS) entry which is preliminary data.</text>
</comment>
<proteinExistence type="predicted"/>
<sequence length="49" mass="5751">MIFIGLYRFVRKGTVFPTDDALSQKKAVNLHTTKCEYEDSYILLCQQQH</sequence>
<organism evidence="1 2">
    <name type="scientific">Hoylesella marshii DSM 16973 = JCM 13450</name>
    <dbReference type="NCBI Taxonomy" id="862515"/>
    <lineage>
        <taxon>Bacteria</taxon>
        <taxon>Pseudomonadati</taxon>
        <taxon>Bacteroidota</taxon>
        <taxon>Bacteroidia</taxon>
        <taxon>Bacteroidales</taxon>
        <taxon>Prevotellaceae</taxon>
        <taxon>Hoylesella</taxon>
    </lineage>
</organism>
<keyword evidence="2" id="KW-1185">Reference proteome</keyword>
<name>E0NRU4_9BACT</name>
<evidence type="ECO:0000313" key="2">
    <source>
        <dbReference type="Proteomes" id="UP000004394"/>
    </source>
</evidence>
<dbReference type="BioCyc" id="PMAR862515-HMP:GMOO-910-MONOMER"/>
<gene>
    <name evidence="1" type="ORF">HMPREF0658_0895</name>
</gene>